<keyword evidence="2" id="KW-0012">Acyltransferase</keyword>
<dbReference type="EMBL" id="JQEC01000070">
    <property type="protein sequence ID" value="KGJ87940.1"/>
    <property type="molecule type" value="Genomic_DNA"/>
</dbReference>
<proteinExistence type="inferred from homology"/>
<gene>
    <name evidence="5" type="ORF">GAB14E_4273</name>
</gene>
<evidence type="ECO:0000313" key="6">
    <source>
        <dbReference type="Proteomes" id="UP000029868"/>
    </source>
</evidence>
<name>A0A099KC67_COLPS</name>
<sequence length="283" mass="30568">MPITSPVTNPITSMPLPRFGPLSLKHTAFKKNVIKQIVIKQGNIKRNIAKQNAQEKSSVISLQPLTAQHAPYLLHLLTTQICSSLAIEPVSNLAQAIAFVHGEGSSHNKRFGIFYHCAGSNPILIGSLGYQLEHQLEHQLESQLSSPSQLSSENRVNSHRQATISYWLGHVYQGQGHAWQALGLLLNSLTSQGIDSVLANVYADNICSQKLLTKLGFIQVNNTIHNDDCHAINSVSASARVKVNFATNEGINEGVSIGSGEGVTDNVTDSTSSKAIISFTLAL</sequence>
<comment type="similarity">
    <text evidence="3">Belongs to the acetyltransferase family. RimJ subfamily.</text>
</comment>
<evidence type="ECO:0000313" key="5">
    <source>
        <dbReference type="EMBL" id="KGJ87940.1"/>
    </source>
</evidence>
<evidence type="ECO:0000259" key="4">
    <source>
        <dbReference type="Pfam" id="PF13302"/>
    </source>
</evidence>
<evidence type="ECO:0000256" key="2">
    <source>
        <dbReference type="ARBA" id="ARBA00023315"/>
    </source>
</evidence>
<accession>A0A099KC67</accession>
<dbReference type="SUPFAM" id="SSF55729">
    <property type="entry name" value="Acyl-CoA N-acyltransferases (Nat)"/>
    <property type="match status" value="1"/>
</dbReference>
<keyword evidence="1 5" id="KW-0808">Transferase</keyword>
<dbReference type="PATRIC" id="fig|28229.3.peg.4248"/>
<evidence type="ECO:0000256" key="3">
    <source>
        <dbReference type="ARBA" id="ARBA00038502"/>
    </source>
</evidence>
<evidence type="ECO:0000256" key="1">
    <source>
        <dbReference type="ARBA" id="ARBA00022679"/>
    </source>
</evidence>
<dbReference type="InterPro" id="IPR051531">
    <property type="entry name" value="N-acetyltransferase"/>
</dbReference>
<dbReference type="AlphaFoldDB" id="A0A099KC67"/>
<feature type="domain" description="N-acetyltransferase" evidence="4">
    <location>
        <begin position="62"/>
        <end position="217"/>
    </location>
</feature>
<protein>
    <submittedName>
        <fullName evidence="5">GCN5-related N-acetyltransferase</fullName>
    </submittedName>
</protein>
<dbReference type="Pfam" id="PF13302">
    <property type="entry name" value="Acetyltransf_3"/>
    <property type="match status" value="1"/>
</dbReference>
<dbReference type="PANTHER" id="PTHR43792:SF8">
    <property type="entry name" value="[RIBOSOMAL PROTEIN US5]-ALANINE N-ACETYLTRANSFERASE"/>
    <property type="match status" value="1"/>
</dbReference>
<dbReference type="RefSeq" id="WP_033084191.1">
    <property type="nucleotide sequence ID" value="NZ_JQEC01000070.1"/>
</dbReference>
<dbReference type="InterPro" id="IPR000182">
    <property type="entry name" value="GNAT_dom"/>
</dbReference>
<dbReference type="Gene3D" id="3.40.630.30">
    <property type="match status" value="1"/>
</dbReference>
<dbReference type="Proteomes" id="UP000029868">
    <property type="component" value="Unassembled WGS sequence"/>
</dbReference>
<dbReference type="GO" id="GO:0016747">
    <property type="term" value="F:acyltransferase activity, transferring groups other than amino-acyl groups"/>
    <property type="evidence" value="ECO:0007669"/>
    <property type="project" value="InterPro"/>
</dbReference>
<dbReference type="InterPro" id="IPR016181">
    <property type="entry name" value="Acyl_CoA_acyltransferase"/>
</dbReference>
<dbReference type="PANTHER" id="PTHR43792">
    <property type="entry name" value="GNAT FAMILY, PUTATIVE (AFU_ORTHOLOGUE AFUA_3G00765)-RELATED-RELATED"/>
    <property type="match status" value="1"/>
</dbReference>
<reference evidence="5 6" key="1">
    <citation type="submission" date="2014-08" db="EMBL/GenBank/DDBJ databases">
        <title>Genomic and Phenotypic Diversity of Colwellia psychrerythraea strains from Disparate Marine Basins.</title>
        <authorList>
            <person name="Techtmann S.M."/>
            <person name="Stelling S.C."/>
            <person name="Utturkar S.M."/>
            <person name="Alshibli N."/>
            <person name="Harris A."/>
            <person name="Brown S.D."/>
            <person name="Hazen T.C."/>
        </authorList>
    </citation>
    <scope>NUCLEOTIDE SEQUENCE [LARGE SCALE GENOMIC DNA]</scope>
    <source>
        <strain evidence="5 6">GAB14E</strain>
    </source>
</reference>
<comment type="caution">
    <text evidence="5">The sequence shown here is derived from an EMBL/GenBank/DDBJ whole genome shotgun (WGS) entry which is preliminary data.</text>
</comment>
<organism evidence="5 6">
    <name type="scientific">Colwellia psychrerythraea</name>
    <name type="common">Vibrio psychroerythus</name>
    <dbReference type="NCBI Taxonomy" id="28229"/>
    <lineage>
        <taxon>Bacteria</taxon>
        <taxon>Pseudomonadati</taxon>
        <taxon>Pseudomonadota</taxon>
        <taxon>Gammaproteobacteria</taxon>
        <taxon>Alteromonadales</taxon>
        <taxon>Colwelliaceae</taxon>
        <taxon>Colwellia</taxon>
    </lineage>
</organism>